<feature type="non-terminal residue" evidence="1">
    <location>
        <position position="1"/>
    </location>
</feature>
<dbReference type="InterPro" id="IPR036397">
    <property type="entry name" value="RNaseH_sf"/>
</dbReference>
<name>A0A0K2UYH3_LEPSM</name>
<organism evidence="1">
    <name type="scientific">Lepeophtheirus salmonis</name>
    <name type="common">Salmon louse</name>
    <name type="synonym">Caligus salmonis</name>
    <dbReference type="NCBI Taxonomy" id="72036"/>
    <lineage>
        <taxon>Eukaryota</taxon>
        <taxon>Metazoa</taxon>
        <taxon>Ecdysozoa</taxon>
        <taxon>Arthropoda</taxon>
        <taxon>Crustacea</taxon>
        <taxon>Multicrustacea</taxon>
        <taxon>Hexanauplia</taxon>
        <taxon>Copepoda</taxon>
        <taxon>Siphonostomatoida</taxon>
        <taxon>Caligidae</taxon>
        <taxon>Lepeophtheirus</taxon>
    </lineage>
</organism>
<proteinExistence type="predicted"/>
<dbReference type="EMBL" id="HACA01025410">
    <property type="protein sequence ID" value="CDW42771.1"/>
    <property type="molecule type" value="Transcribed_RNA"/>
</dbReference>
<reference evidence="1" key="1">
    <citation type="submission" date="2014-05" db="EMBL/GenBank/DDBJ databases">
        <authorList>
            <person name="Chronopoulou M."/>
        </authorList>
    </citation>
    <scope>NUCLEOTIDE SEQUENCE</scope>
    <source>
        <tissue evidence="1">Whole organism</tissue>
    </source>
</reference>
<dbReference type="AlphaFoldDB" id="A0A0K2UYH3"/>
<dbReference type="Gene3D" id="3.30.420.10">
    <property type="entry name" value="Ribonuclease H-like superfamily/Ribonuclease H"/>
    <property type="match status" value="1"/>
</dbReference>
<evidence type="ECO:0000313" key="1">
    <source>
        <dbReference type="EMBL" id="CDW42771.1"/>
    </source>
</evidence>
<protein>
    <submittedName>
        <fullName evidence="1">Uncharacterized protein</fullName>
    </submittedName>
</protein>
<accession>A0A0K2UYH3</accession>
<dbReference type="EMBL" id="HACA01025408">
    <property type="protein sequence ID" value="CDW42769.1"/>
    <property type="molecule type" value="Transcribed_RNA"/>
</dbReference>
<sequence>SQKCPSNNQHGRACASKKVDAVLNRRNDPFLTESRAQVKGTFRTKYPSQVSILGIVVSDGSKISPYFFQANKNVNTDVYYKVLRYHVLSWLKSTFPRDVFGFVQDGASAHSIYAGHSCLLAGRLLSFVLTRREPHGLRCLVRLRGQDEKGFSPEC</sequence>
<dbReference type="GO" id="GO:0003676">
    <property type="term" value="F:nucleic acid binding"/>
    <property type="evidence" value="ECO:0007669"/>
    <property type="project" value="InterPro"/>
</dbReference>